<organism evidence="2 3">
    <name type="scientific">Pyrus ussuriensis x Pyrus communis</name>
    <dbReference type="NCBI Taxonomy" id="2448454"/>
    <lineage>
        <taxon>Eukaryota</taxon>
        <taxon>Viridiplantae</taxon>
        <taxon>Streptophyta</taxon>
        <taxon>Embryophyta</taxon>
        <taxon>Tracheophyta</taxon>
        <taxon>Spermatophyta</taxon>
        <taxon>Magnoliopsida</taxon>
        <taxon>eudicotyledons</taxon>
        <taxon>Gunneridae</taxon>
        <taxon>Pentapetalae</taxon>
        <taxon>rosids</taxon>
        <taxon>fabids</taxon>
        <taxon>Rosales</taxon>
        <taxon>Rosaceae</taxon>
        <taxon>Amygdaloideae</taxon>
        <taxon>Maleae</taxon>
        <taxon>Pyrus</taxon>
    </lineage>
</organism>
<evidence type="ECO:0000259" key="1">
    <source>
        <dbReference type="Pfam" id="PF17919"/>
    </source>
</evidence>
<accession>A0A5N5FGW2</accession>
<reference evidence="2 3" key="3">
    <citation type="submission" date="2019-11" db="EMBL/GenBank/DDBJ databases">
        <title>A de novo genome assembly of a pear dwarfing rootstock.</title>
        <authorList>
            <person name="Wang F."/>
            <person name="Wang J."/>
            <person name="Li S."/>
            <person name="Zhang Y."/>
            <person name="Fang M."/>
            <person name="Ma L."/>
            <person name="Zhao Y."/>
            <person name="Jiang S."/>
        </authorList>
    </citation>
    <scope>NUCLEOTIDE SEQUENCE [LARGE SCALE GENOMIC DNA]</scope>
    <source>
        <strain evidence="2">S2</strain>
        <tissue evidence="2">Leaf</tissue>
    </source>
</reference>
<reference evidence="3" key="2">
    <citation type="submission" date="2019-10" db="EMBL/GenBank/DDBJ databases">
        <title>A de novo genome assembly of a pear dwarfing rootstock.</title>
        <authorList>
            <person name="Wang F."/>
            <person name="Wang J."/>
            <person name="Li S."/>
            <person name="Zhang Y."/>
            <person name="Fang M."/>
            <person name="Ma L."/>
            <person name="Zhao Y."/>
            <person name="Jiang S."/>
        </authorList>
    </citation>
    <scope>NUCLEOTIDE SEQUENCE [LARGE SCALE GENOMIC DNA]</scope>
</reference>
<dbReference type="InterPro" id="IPR041577">
    <property type="entry name" value="RT_RNaseH_2"/>
</dbReference>
<dbReference type="PANTHER" id="PTHR48475">
    <property type="entry name" value="RIBONUCLEASE H"/>
    <property type="match status" value="1"/>
</dbReference>
<dbReference type="AlphaFoldDB" id="A0A5N5FGW2"/>
<dbReference type="PANTHER" id="PTHR48475:SF1">
    <property type="entry name" value="RNASE H TYPE-1 DOMAIN-CONTAINING PROTEIN"/>
    <property type="match status" value="1"/>
</dbReference>
<dbReference type="Gene3D" id="3.30.420.10">
    <property type="entry name" value="Ribonuclease H-like superfamily/Ribonuclease H"/>
    <property type="match status" value="1"/>
</dbReference>
<dbReference type="EMBL" id="SMOL01000753">
    <property type="protein sequence ID" value="KAB2600482.1"/>
    <property type="molecule type" value="Genomic_DNA"/>
</dbReference>
<proteinExistence type="predicted"/>
<evidence type="ECO:0000313" key="2">
    <source>
        <dbReference type="EMBL" id="KAB2600482.1"/>
    </source>
</evidence>
<gene>
    <name evidence="2" type="ORF">D8674_010753</name>
</gene>
<dbReference type="InterPro" id="IPR036397">
    <property type="entry name" value="RNaseH_sf"/>
</dbReference>
<name>A0A5N5FGW2_9ROSA</name>
<dbReference type="GO" id="GO:0003676">
    <property type="term" value="F:nucleic acid binding"/>
    <property type="evidence" value="ECO:0007669"/>
    <property type="project" value="InterPro"/>
</dbReference>
<feature type="domain" description="Reverse transcriptase/retrotransposon-derived protein RNase H-like" evidence="1">
    <location>
        <begin position="18"/>
        <end position="110"/>
    </location>
</feature>
<dbReference type="InterPro" id="IPR043502">
    <property type="entry name" value="DNA/RNA_pol_sf"/>
</dbReference>
<dbReference type="OrthoDB" id="1728326at2759"/>
<protein>
    <recommendedName>
        <fullName evidence="1">Reverse transcriptase/retrotransposon-derived protein RNase H-like domain-containing protein</fullName>
    </recommendedName>
</protein>
<dbReference type="Pfam" id="PF17919">
    <property type="entry name" value="RT_RNaseH_2"/>
    <property type="match status" value="1"/>
</dbReference>
<sequence>MKAFSTLLKLKDSDKFEWREEHQMAFTQIKVSLSTPPVLIPPCRGKPLKLYISAAIESIGCLLVQDNNDGREQAIFYLSHNLNSPELNYSPVEKLCLALFFAASKLRHYTLPSFDFGCTNNQAEYEALIIGLRVLHDLRATRVLVLSDSELESEPYKGRGNFLWRNVEAFILWMKQRFGYHLRLDQGPLPMVGHRRIQMDGRLDHIRRIDGRKCILPTSHRRCLCREIQGELVRGEMFCTDPETPFRNLCTPSLMNRKNALG</sequence>
<comment type="caution">
    <text evidence="2">The sequence shown here is derived from an EMBL/GenBank/DDBJ whole genome shotgun (WGS) entry which is preliminary data.</text>
</comment>
<dbReference type="Proteomes" id="UP000327157">
    <property type="component" value="Chromosome 13"/>
</dbReference>
<keyword evidence="3" id="KW-1185">Reference proteome</keyword>
<evidence type="ECO:0000313" key="3">
    <source>
        <dbReference type="Proteomes" id="UP000327157"/>
    </source>
</evidence>
<dbReference type="InterPro" id="IPR043128">
    <property type="entry name" value="Rev_trsase/Diguanyl_cyclase"/>
</dbReference>
<dbReference type="SUPFAM" id="SSF56672">
    <property type="entry name" value="DNA/RNA polymerases"/>
    <property type="match status" value="1"/>
</dbReference>
<reference evidence="2 3" key="1">
    <citation type="submission" date="2019-09" db="EMBL/GenBank/DDBJ databases">
        <authorList>
            <person name="Ou C."/>
        </authorList>
    </citation>
    <scope>NUCLEOTIDE SEQUENCE [LARGE SCALE GENOMIC DNA]</scope>
    <source>
        <strain evidence="2">S2</strain>
        <tissue evidence="2">Leaf</tissue>
    </source>
</reference>
<dbReference type="Gene3D" id="3.30.70.270">
    <property type="match status" value="1"/>
</dbReference>